<evidence type="ECO:0008006" key="6">
    <source>
        <dbReference type="Google" id="ProtNLM"/>
    </source>
</evidence>
<evidence type="ECO:0000313" key="3">
    <source>
        <dbReference type="EMBL" id="GEC84994.1"/>
    </source>
</evidence>
<evidence type="ECO:0000313" key="4">
    <source>
        <dbReference type="Proteomes" id="UP000182498"/>
    </source>
</evidence>
<reference evidence="4" key="1">
    <citation type="submission" date="2015-11" db="EMBL/GenBank/DDBJ databases">
        <authorList>
            <person name="Dugat-Bony E."/>
        </authorList>
    </citation>
    <scope>NUCLEOTIDE SEQUENCE [LARGE SCALE GENOMIC DNA]</scope>
    <source>
        <strain evidence="4">Mu292</strain>
    </source>
</reference>
<feature type="signal peptide" evidence="1">
    <location>
        <begin position="1"/>
        <end position="47"/>
    </location>
</feature>
<sequence>MPRHFRPYRALSAMRSVFSSSRPAGRRAVGASALLAAGMFGASPATAGAQTIDPVDAFLTVTGEPGPHRVPGAYFTSPGVPDEAESIRPSVLVGPSTPLVVGESLCTAAVAGYDAAGNAVAITAGHCGVAGDEVRSGDDPDGTLIGTYVRGGAQDNGIILLNGNARVTNTYNNASLSTLGGGAPTTVCKTGITTGTSCGPAVMQVGDDLATHLCAAHGDSGAPVYAGNRLVGVLSGGLSSVPACVTPLQGAAHSPVFVSTWDSVAAEMDAAGGVGAGFHLA</sequence>
<dbReference type="RefSeq" id="WP_014010617.1">
    <property type="nucleotide sequence ID" value="NZ_BJNT01000003.1"/>
</dbReference>
<dbReference type="AlphaFoldDB" id="A0A0X2NIX4"/>
<proteinExistence type="predicted"/>
<dbReference type="InterPro" id="IPR009003">
    <property type="entry name" value="Peptidase_S1_PA"/>
</dbReference>
<gene>
    <name evidence="3" type="ORF">CVA01_03080</name>
    <name evidence="2" type="ORF">CVAR292_00013</name>
</gene>
<dbReference type="InterPro" id="IPR043504">
    <property type="entry name" value="Peptidase_S1_PA_chymotrypsin"/>
</dbReference>
<dbReference type="Gene3D" id="2.40.10.10">
    <property type="entry name" value="Trypsin-like serine proteases"/>
    <property type="match status" value="2"/>
</dbReference>
<reference evidence="3 5" key="3">
    <citation type="submission" date="2019-06" db="EMBL/GenBank/DDBJ databases">
        <title>Whole genome shotgun sequence of Corynebacterium variabile NBRC 15286.</title>
        <authorList>
            <person name="Hosoyama A."/>
            <person name="Uohara A."/>
            <person name="Ohji S."/>
            <person name="Ichikawa N."/>
        </authorList>
    </citation>
    <scope>NUCLEOTIDE SEQUENCE [LARGE SCALE GENOMIC DNA]</scope>
    <source>
        <strain evidence="3 5">NBRC 15286</strain>
    </source>
</reference>
<dbReference type="Proteomes" id="UP000319986">
    <property type="component" value="Unassembled WGS sequence"/>
</dbReference>
<name>A0A0X2NIX4_9CORY</name>
<feature type="chain" id="PRO_5044547707" description="Secreted protein" evidence="1">
    <location>
        <begin position="48"/>
        <end position="281"/>
    </location>
</feature>
<keyword evidence="1" id="KW-0732">Signal</keyword>
<evidence type="ECO:0000256" key="1">
    <source>
        <dbReference type="SAM" id="SignalP"/>
    </source>
</evidence>
<dbReference type="EMBL" id="FAUH01000001">
    <property type="protein sequence ID" value="CUU64710.1"/>
    <property type="molecule type" value="Genomic_DNA"/>
</dbReference>
<keyword evidence="4" id="KW-1185">Reference proteome</keyword>
<dbReference type="GeneID" id="82886473"/>
<dbReference type="Proteomes" id="UP000182498">
    <property type="component" value="Unassembled WGS sequence"/>
</dbReference>
<dbReference type="SUPFAM" id="SSF50494">
    <property type="entry name" value="Trypsin-like serine proteases"/>
    <property type="match status" value="1"/>
</dbReference>
<organism evidence="2 4">
    <name type="scientific">Corynebacterium variabile</name>
    <dbReference type="NCBI Taxonomy" id="1727"/>
    <lineage>
        <taxon>Bacteria</taxon>
        <taxon>Bacillati</taxon>
        <taxon>Actinomycetota</taxon>
        <taxon>Actinomycetes</taxon>
        <taxon>Mycobacteriales</taxon>
        <taxon>Corynebacteriaceae</taxon>
        <taxon>Corynebacterium</taxon>
    </lineage>
</organism>
<accession>A0A0X2NIX4</accession>
<reference evidence="2" key="2">
    <citation type="submission" date="2015-11" db="EMBL/GenBank/DDBJ databases">
        <authorList>
            <person name="Zhang Y."/>
            <person name="Guo Z."/>
        </authorList>
    </citation>
    <scope>NUCLEOTIDE SEQUENCE [LARGE SCALE GENOMIC DNA]</scope>
    <source>
        <strain evidence="2">Mu292</strain>
    </source>
</reference>
<evidence type="ECO:0000313" key="5">
    <source>
        <dbReference type="Proteomes" id="UP000319986"/>
    </source>
</evidence>
<dbReference type="CDD" id="cd21112">
    <property type="entry name" value="alphaLP-like"/>
    <property type="match status" value="1"/>
</dbReference>
<dbReference type="OMA" id="GHYFTSP"/>
<evidence type="ECO:0000313" key="2">
    <source>
        <dbReference type="EMBL" id="CUU64710.1"/>
    </source>
</evidence>
<protein>
    <recommendedName>
        <fullName evidence="6">Secreted protein</fullName>
    </recommendedName>
</protein>
<dbReference type="EMBL" id="BJNT01000003">
    <property type="protein sequence ID" value="GEC84994.1"/>
    <property type="molecule type" value="Genomic_DNA"/>
</dbReference>